<keyword evidence="2" id="KW-0732">Signal</keyword>
<name>A0ABV2GF90_9BACL</name>
<evidence type="ECO:0000313" key="3">
    <source>
        <dbReference type="EMBL" id="MET3576950.1"/>
    </source>
</evidence>
<dbReference type="Pfam" id="PF14039">
    <property type="entry name" value="YusW"/>
    <property type="match status" value="1"/>
</dbReference>
<protein>
    <recommendedName>
        <fullName evidence="5">YusW-like protein</fullName>
    </recommendedName>
</protein>
<feature type="region of interest" description="Disordered" evidence="1">
    <location>
        <begin position="20"/>
        <end position="69"/>
    </location>
</feature>
<comment type="caution">
    <text evidence="3">The sequence shown here is derived from an EMBL/GenBank/DDBJ whole genome shotgun (WGS) entry which is preliminary data.</text>
</comment>
<proteinExistence type="predicted"/>
<organism evidence="3 4">
    <name type="scientific">Bhargavaea ullalensis</name>
    <dbReference type="NCBI Taxonomy" id="1265685"/>
    <lineage>
        <taxon>Bacteria</taxon>
        <taxon>Bacillati</taxon>
        <taxon>Bacillota</taxon>
        <taxon>Bacilli</taxon>
        <taxon>Bacillales</taxon>
        <taxon>Caryophanaceae</taxon>
        <taxon>Bhargavaea</taxon>
    </lineage>
</organism>
<reference evidence="3 4" key="1">
    <citation type="submission" date="2024-06" db="EMBL/GenBank/DDBJ databases">
        <title>Genomic Encyclopedia of Type Strains, Phase IV (KMG-IV): sequencing the most valuable type-strain genomes for metagenomic binning, comparative biology and taxonomic classification.</title>
        <authorList>
            <person name="Goeker M."/>
        </authorList>
    </citation>
    <scope>NUCLEOTIDE SEQUENCE [LARGE SCALE GENOMIC DNA]</scope>
    <source>
        <strain evidence="3 4">DSM 26128</strain>
    </source>
</reference>
<dbReference type="PROSITE" id="PS51257">
    <property type="entry name" value="PROKAR_LIPOPROTEIN"/>
    <property type="match status" value="1"/>
</dbReference>
<feature type="compositionally biased region" description="Polar residues" evidence="1">
    <location>
        <begin position="22"/>
        <end position="42"/>
    </location>
</feature>
<accession>A0ABV2GF90</accession>
<feature type="chain" id="PRO_5045139097" description="YusW-like protein" evidence="2">
    <location>
        <begin position="20"/>
        <end position="177"/>
    </location>
</feature>
<gene>
    <name evidence="3" type="ORF">ABID49_002882</name>
</gene>
<dbReference type="EMBL" id="JBEPLW010000042">
    <property type="protein sequence ID" value="MET3576950.1"/>
    <property type="molecule type" value="Genomic_DNA"/>
</dbReference>
<feature type="signal peptide" evidence="2">
    <location>
        <begin position="1"/>
        <end position="19"/>
    </location>
</feature>
<sequence>MKLRLLGLTLLSGTLVLGACGNGNNDKNDNSATTEDTGNTTEEAPDNNAAGENPAGGKGDEGMQETQQGYGFKVFDLEIEVDGEDAVDADYKTDEDGTFEADYKNTLQGVDYDNDENQKEAIDELDKLFKDIILDQQMSEDEVKQNILQALDVKDYSKFDLEIEFDDGKTMKIEENK</sequence>
<evidence type="ECO:0008006" key="5">
    <source>
        <dbReference type="Google" id="ProtNLM"/>
    </source>
</evidence>
<evidence type="ECO:0000256" key="2">
    <source>
        <dbReference type="SAM" id="SignalP"/>
    </source>
</evidence>
<keyword evidence="4" id="KW-1185">Reference proteome</keyword>
<evidence type="ECO:0000256" key="1">
    <source>
        <dbReference type="SAM" id="MobiDB-lite"/>
    </source>
</evidence>
<dbReference type="RefSeq" id="WP_354199463.1">
    <property type="nucleotide sequence ID" value="NZ_JBEPLW010000042.1"/>
</dbReference>
<dbReference type="Proteomes" id="UP001549099">
    <property type="component" value="Unassembled WGS sequence"/>
</dbReference>
<dbReference type="InterPro" id="IPR025623">
    <property type="entry name" value="YusW"/>
</dbReference>
<evidence type="ECO:0000313" key="4">
    <source>
        <dbReference type="Proteomes" id="UP001549099"/>
    </source>
</evidence>